<feature type="transmembrane region" description="Helical" evidence="1">
    <location>
        <begin position="65"/>
        <end position="87"/>
    </location>
</feature>
<protein>
    <submittedName>
        <fullName evidence="2">Uncharacterized protein</fullName>
    </submittedName>
</protein>
<feature type="transmembrane region" description="Helical" evidence="1">
    <location>
        <begin position="27"/>
        <end position="53"/>
    </location>
</feature>
<keyword evidence="3" id="KW-1185">Reference proteome</keyword>
<dbReference type="AlphaFoldDB" id="A0A165L4Y8"/>
<evidence type="ECO:0000313" key="3">
    <source>
        <dbReference type="Proteomes" id="UP000077266"/>
    </source>
</evidence>
<evidence type="ECO:0000313" key="2">
    <source>
        <dbReference type="EMBL" id="KZV97355.1"/>
    </source>
</evidence>
<dbReference type="InParanoid" id="A0A165L4Y8"/>
<accession>A0A165L4Y8</accession>
<proteinExistence type="predicted"/>
<reference evidence="2 3" key="1">
    <citation type="journal article" date="2016" name="Mol. Biol. Evol.">
        <title>Comparative Genomics of Early-Diverging Mushroom-Forming Fungi Provides Insights into the Origins of Lignocellulose Decay Capabilities.</title>
        <authorList>
            <person name="Nagy L.G."/>
            <person name="Riley R."/>
            <person name="Tritt A."/>
            <person name="Adam C."/>
            <person name="Daum C."/>
            <person name="Floudas D."/>
            <person name="Sun H."/>
            <person name="Yadav J.S."/>
            <person name="Pangilinan J."/>
            <person name="Larsson K.H."/>
            <person name="Matsuura K."/>
            <person name="Barry K."/>
            <person name="Labutti K."/>
            <person name="Kuo R."/>
            <person name="Ohm R.A."/>
            <person name="Bhattacharya S.S."/>
            <person name="Shirouzu T."/>
            <person name="Yoshinaga Y."/>
            <person name="Martin F.M."/>
            <person name="Grigoriev I.V."/>
            <person name="Hibbett D.S."/>
        </authorList>
    </citation>
    <scope>NUCLEOTIDE SEQUENCE [LARGE SCALE GENOMIC DNA]</scope>
    <source>
        <strain evidence="2 3">HHB12029</strain>
    </source>
</reference>
<sequence length="132" mass="15095">MTMHFRSSVQGCRSSAYTSSVQRRHSLLFLIIADPSVWLMSWMGTHVVGLLFVDSDVWRVSSHSSSAYTLAVISVLHSPACMGCIIFRTRHQKTTPLVNTGVCPCYFRSGFVMLYQRVFRRSSVRKEVYQHE</sequence>
<dbReference type="EMBL" id="KV425931">
    <property type="protein sequence ID" value="KZV97355.1"/>
    <property type="molecule type" value="Genomic_DNA"/>
</dbReference>
<keyword evidence="1" id="KW-1133">Transmembrane helix</keyword>
<gene>
    <name evidence="2" type="ORF">EXIGLDRAFT_378720</name>
</gene>
<dbReference type="Proteomes" id="UP000077266">
    <property type="component" value="Unassembled WGS sequence"/>
</dbReference>
<keyword evidence="1" id="KW-0812">Transmembrane</keyword>
<keyword evidence="1" id="KW-0472">Membrane</keyword>
<evidence type="ECO:0000256" key="1">
    <source>
        <dbReference type="SAM" id="Phobius"/>
    </source>
</evidence>
<organism evidence="2 3">
    <name type="scientific">Exidia glandulosa HHB12029</name>
    <dbReference type="NCBI Taxonomy" id="1314781"/>
    <lineage>
        <taxon>Eukaryota</taxon>
        <taxon>Fungi</taxon>
        <taxon>Dikarya</taxon>
        <taxon>Basidiomycota</taxon>
        <taxon>Agaricomycotina</taxon>
        <taxon>Agaricomycetes</taxon>
        <taxon>Auriculariales</taxon>
        <taxon>Exidiaceae</taxon>
        <taxon>Exidia</taxon>
    </lineage>
</organism>
<name>A0A165L4Y8_EXIGL</name>